<feature type="domain" description="UvrD-like helicase ATP-binding" evidence="10">
    <location>
        <begin position="7"/>
        <end position="454"/>
    </location>
</feature>
<comment type="catalytic activity">
    <reaction evidence="6 8">
        <text>Couples ATP hydrolysis with the unwinding of duplex DNA by translocating in the 3'-5' direction.</text>
        <dbReference type="EC" id="5.6.2.4"/>
    </reaction>
</comment>
<keyword evidence="5 8" id="KW-0413">Isomerase</keyword>
<dbReference type="HAMAP" id="MF_01485">
    <property type="entry name" value="RecB"/>
    <property type="match status" value="1"/>
</dbReference>
<dbReference type="PROSITE" id="PS51217">
    <property type="entry name" value="UVRD_HELICASE_CTER"/>
    <property type="match status" value="1"/>
</dbReference>
<dbReference type="GO" id="GO:0005524">
    <property type="term" value="F:ATP binding"/>
    <property type="evidence" value="ECO:0007669"/>
    <property type="project" value="UniProtKB-UniRule"/>
</dbReference>
<keyword evidence="1 8" id="KW-0547">Nucleotide-binding</keyword>
<dbReference type="EC" id="3.1.11.5" evidence="8"/>
<sequence length="864" mass="100758">MIISVNKTNIKILNPIALPLQGSRLIEASAGTGKTFTISLLYLRLLLGLQNQNAYYRPLSVEEILVVTFTEAATNELRQRIRGDIHQLRLSCIRGKSDNNMHQLLLDQIDDPQKAIERLLIAEFNIYNASIYTIHGFCMRVLKAFNYEFNIIFRNVLLTDEYRLLKKITLNFWQSRCCSMSLELGRIISAEWNSADDFLSTIYHVFQKNYIQDITNACCCTENLESKHIDNLARIHDIKKIWKIYHRDILLYINSININKRIYSEKNLKHWIDKITIWSNSITLDYQVPKEIIRFRQSIIQENTMNSDVKHKLFEAIDNFLFKPLSLRNIFITEALIDISNGLKKEKLLQGLVSFDDLLYYLDAALEQPNANILANNIRNYFPVLLIDEFQDINPQQYRIFSKIYSKQTKNALIIIGDPKQSIYSFRGADISTYFNMRHDIKDIYTLDINWRSSTEMTKSVNCLFTQQKLPFISSEITFNPVKSSIKNQSLKFILNEHKYPSMCLWLHPVNNIHLNDFEKDIAKQCAFDIHQWIAASNQKKAYLMKNNDLQALRPSDIAILVRNRREANLIHSALKLFNISSCYLSDLGSVYNTIEARELFYLLKAIQYPKEKQLIRTALATSIFSIGLDYIESLSNDDKKIKIWIDKFSHWKLLWQKNGLLPMLHIIISQYITENIVASHDGNLRFTNLMHLGELLQTQYVISTGPNQLLNFFLKQIANSDNQSIDQQIRLTEDTNIIRIITIHKSKGLQYPIVWLPFALNFAVNNKNHYFDDIPINQENKEYIINEDLRLLYVAVTRSIYHCSIGISTFVKGLKNNSNDLYKSALGYLLECNHNTNLQTLMDYIHKLHCIDIKLIDVKLKNR</sequence>
<feature type="binding site" evidence="9">
    <location>
        <begin position="28"/>
        <end position="35"/>
    </location>
    <ligand>
        <name>ATP</name>
        <dbReference type="ChEBI" id="CHEBI:30616"/>
    </ligand>
</feature>
<dbReference type="Pfam" id="PF13361">
    <property type="entry name" value="UvrD_C"/>
    <property type="match status" value="1"/>
</dbReference>
<dbReference type="InterPro" id="IPR014016">
    <property type="entry name" value="UvrD-like_ATP-bd"/>
</dbReference>
<evidence type="ECO:0000259" key="11">
    <source>
        <dbReference type="PROSITE" id="PS51217"/>
    </source>
</evidence>
<name>A0A2P5SXL9_9GAMM</name>
<evidence type="ECO:0000256" key="6">
    <source>
        <dbReference type="ARBA" id="ARBA00034617"/>
    </source>
</evidence>
<dbReference type="InterPro" id="IPR014017">
    <property type="entry name" value="DNA_helicase_UvrD-like_C"/>
</dbReference>
<dbReference type="InterPro" id="IPR004586">
    <property type="entry name" value="RecB"/>
</dbReference>
<keyword evidence="8" id="KW-0269">Exonuclease</keyword>
<evidence type="ECO:0000256" key="3">
    <source>
        <dbReference type="ARBA" id="ARBA00022806"/>
    </source>
</evidence>
<dbReference type="GO" id="GO:0043138">
    <property type="term" value="F:3'-5' DNA helicase activity"/>
    <property type="evidence" value="ECO:0007669"/>
    <property type="project" value="UniProtKB-UniRule"/>
</dbReference>
<dbReference type="InterPro" id="IPR000212">
    <property type="entry name" value="DNA_helicase_UvrD/REP"/>
</dbReference>
<dbReference type="AlphaFoldDB" id="A0A2P5SXL9"/>
<keyword evidence="8" id="KW-0227">DNA damage</keyword>
<dbReference type="EC" id="5.6.2.4" evidence="8"/>
<comment type="domain">
    <text evidence="8">The C-terminal domain has nuclease activity and interacts with RecD. It interacts with RecA, facilitating its loading onto ssDNA.</text>
</comment>
<evidence type="ECO:0000313" key="12">
    <source>
        <dbReference type="EMBL" id="PPI87079.1"/>
    </source>
</evidence>
<evidence type="ECO:0000256" key="9">
    <source>
        <dbReference type="PROSITE-ProRule" id="PRU00560"/>
    </source>
</evidence>
<proteinExistence type="inferred from homology"/>
<dbReference type="NCBIfam" id="TIGR00609">
    <property type="entry name" value="recB"/>
    <property type="match status" value="1"/>
</dbReference>
<evidence type="ECO:0000256" key="4">
    <source>
        <dbReference type="ARBA" id="ARBA00022840"/>
    </source>
</evidence>
<evidence type="ECO:0000313" key="13">
    <source>
        <dbReference type="Proteomes" id="UP000296034"/>
    </source>
</evidence>
<dbReference type="Proteomes" id="UP000296034">
    <property type="component" value="Unassembled WGS sequence"/>
</dbReference>
<gene>
    <name evidence="8 12" type="primary">recB</name>
    <name evidence="12" type="ORF">CRV11_02855</name>
</gene>
<dbReference type="PROSITE" id="PS51198">
    <property type="entry name" value="UVRD_HELICASE_ATP_BIND"/>
    <property type="match status" value="1"/>
</dbReference>
<evidence type="ECO:0000256" key="2">
    <source>
        <dbReference type="ARBA" id="ARBA00022801"/>
    </source>
</evidence>
<dbReference type="SUPFAM" id="SSF52540">
    <property type="entry name" value="P-loop containing nucleoside triphosphate hydrolases"/>
    <property type="match status" value="1"/>
</dbReference>
<evidence type="ECO:0000256" key="1">
    <source>
        <dbReference type="ARBA" id="ARBA00022741"/>
    </source>
</evidence>
<feature type="region of interest" description="DNA-binding and helicase activity, interacts with RecC" evidence="8">
    <location>
        <begin position="1"/>
        <end position="811"/>
    </location>
</feature>
<dbReference type="GO" id="GO:0016887">
    <property type="term" value="F:ATP hydrolysis activity"/>
    <property type="evidence" value="ECO:0007669"/>
    <property type="project" value="RHEA"/>
</dbReference>
<protein>
    <recommendedName>
        <fullName evidence="8">RecBCD enzyme subunit RecB</fullName>
        <ecNumber evidence="8">3.1.11.5</ecNumber>
        <ecNumber evidence="8">5.6.2.4</ecNumber>
    </recommendedName>
    <alternativeName>
        <fullName evidence="8">DNA 3'-5' helicase subunit RecB</fullName>
    </alternativeName>
    <alternativeName>
        <fullName evidence="8">Exonuclease V subunit RecB</fullName>
        <shortName evidence="8">ExoV subunit RecB</shortName>
    </alternativeName>
    <alternativeName>
        <fullName evidence="8">Helicase/nuclease RecBCD subunit RecB</fullName>
    </alternativeName>
</protein>
<dbReference type="InterPro" id="IPR027417">
    <property type="entry name" value="P-loop_NTPase"/>
</dbReference>
<dbReference type="GO" id="GO:0008854">
    <property type="term" value="F:exodeoxyribonuclease V activity"/>
    <property type="evidence" value="ECO:0007669"/>
    <property type="project" value="UniProtKB-EC"/>
</dbReference>
<keyword evidence="4 8" id="KW-0067">ATP-binding</keyword>
<dbReference type="GO" id="GO:0005829">
    <property type="term" value="C:cytosol"/>
    <property type="evidence" value="ECO:0007669"/>
    <property type="project" value="TreeGrafter"/>
</dbReference>
<dbReference type="Gene3D" id="3.40.50.300">
    <property type="entry name" value="P-loop containing nucleotide triphosphate hydrolases"/>
    <property type="match status" value="2"/>
</dbReference>
<comment type="catalytic activity">
    <reaction evidence="7 8">
        <text>ATP + H2O = ADP + phosphate + H(+)</text>
        <dbReference type="Rhea" id="RHEA:13065"/>
        <dbReference type="ChEBI" id="CHEBI:15377"/>
        <dbReference type="ChEBI" id="CHEBI:15378"/>
        <dbReference type="ChEBI" id="CHEBI:30616"/>
        <dbReference type="ChEBI" id="CHEBI:43474"/>
        <dbReference type="ChEBI" id="CHEBI:456216"/>
        <dbReference type="EC" id="5.6.2.4"/>
    </reaction>
</comment>
<evidence type="ECO:0000256" key="5">
    <source>
        <dbReference type="ARBA" id="ARBA00023235"/>
    </source>
</evidence>
<reference evidence="12 13" key="1">
    <citation type="journal article" date="2018" name="Genome Biol. Evol.">
        <title>Cladogenesis and Genomic Streamlining in Extracellular Endosymbionts of Tropical Stink Bugs.</title>
        <authorList>
            <person name="Otero-Bravo A."/>
            <person name="Goffredi S."/>
            <person name="Sabree Z.L."/>
        </authorList>
    </citation>
    <scope>NUCLEOTIDE SEQUENCE [LARGE SCALE GENOMIC DNA]</scope>
    <source>
        <strain evidence="12 13">SoET</strain>
    </source>
</reference>
<evidence type="ECO:0000256" key="8">
    <source>
        <dbReference type="HAMAP-Rule" id="MF_01485"/>
    </source>
</evidence>
<feature type="region of interest" description="Nuclease activity, interacts with RecD and RecA" evidence="8">
    <location>
        <begin position="811"/>
        <end position="864"/>
    </location>
</feature>
<dbReference type="GO" id="GO:0000724">
    <property type="term" value="P:double-strand break repair via homologous recombination"/>
    <property type="evidence" value="ECO:0007669"/>
    <property type="project" value="UniProtKB-UniRule"/>
</dbReference>
<dbReference type="GO" id="GO:0009338">
    <property type="term" value="C:exodeoxyribonuclease V complex"/>
    <property type="evidence" value="ECO:0007669"/>
    <property type="project" value="TreeGrafter"/>
</dbReference>
<keyword evidence="8" id="KW-0234">DNA repair</keyword>
<comment type="function">
    <text evidence="8">A helicase/nuclease that prepares dsDNA breaks (DSB) for recombinational DNA repair. Binds to DSBs and unwinds DNA via a highly rapid and processive ATP-dependent bidirectional helicase activity. Unwinds dsDNA until it encounters a Chi (crossover hotspot instigator) sequence from the 3' direction. Cuts ssDNA a few nucleotides 3' to the Chi site. The properties and activities of the enzyme are changed at Chi. The Chi-altered holoenzyme produces a long 3'-ssDNA overhang and facilitates RecA-binding to the ssDNA for homologous DNA recombination and repair. Holoenzyme degrades any linearized DNA that is unable to undergo homologous recombination. In the holoenzyme this subunit contributes ATPase, 3'-5' helicase, exonuclease activity and loads RecA onto ssDNA.</text>
</comment>
<comment type="domain">
    <text evidence="8">The N-terminal DNA-binding domain is a ssDNA-dependent ATPase and has ATP-dependent 3'-5' helicase function. This domain interacts with RecC.</text>
</comment>
<evidence type="ECO:0000259" key="10">
    <source>
        <dbReference type="PROSITE" id="PS51198"/>
    </source>
</evidence>
<dbReference type="PANTHER" id="PTHR11070">
    <property type="entry name" value="UVRD / RECB / PCRA DNA HELICASE FAMILY MEMBER"/>
    <property type="match status" value="1"/>
</dbReference>
<dbReference type="Gene3D" id="1.10.486.10">
    <property type="entry name" value="PCRA, domain 4"/>
    <property type="match status" value="1"/>
</dbReference>
<accession>A0A2P5SXL9</accession>
<dbReference type="Gene3D" id="1.10.3170.10">
    <property type="entry name" value="Recbcd, chain B, domain 2"/>
    <property type="match status" value="1"/>
</dbReference>
<dbReference type="EMBL" id="PDKS01000004">
    <property type="protein sequence ID" value="PPI87079.1"/>
    <property type="molecule type" value="Genomic_DNA"/>
</dbReference>
<keyword evidence="8" id="KW-0238">DNA-binding</keyword>
<keyword evidence="3 8" id="KW-0347">Helicase</keyword>
<comment type="caution">
    <text evidence="12">The sequence shown here is derived from an EMBL/GenBank/DDBJ whole genome shotgun (WGS) entry which is preliminary data.</text>
</comment>
<organism evidence="12 13">
    <name type="scientific">Candidatus Pantoea edessiphila</name>
    <dbReference type="NCBI Taxonomy" id="2044610"/>
    <lineage>
        <taxon>Bacteria</taxon>
        <taxon>Pseudomonadati</taxon>
        <taxon>Pseudomonadota</taxon>
        <taxon>Gammaproteobacteria</taxon>
        <taxon>Enterobacterales</taxon>
        <taxon>Erwiniaceae</taxon>
        <taxon>Pantoea</taxon>
    </lineage>
</organism>
<comment type="similarity">
    <text evidence="8">Belongs to the helicase family. UvrD subfamily.</text>
</comment>
<comment type="catalytic activity">
    <reaction evidence="8">
        <text>Exonucleolytic cleavage (in the presence of ATP) in either 5'- to 3'- or 3'- to 5'-direction to yield 5'-phosphooligonucleotides.</text>
        <dbReference type="EC" id="3.1.11.5"/>
    </reaction>
</comment>
<comment type="miscellaneous">
    <text evidence="8">In the RecBCD complex, RecB has a slow 3'-5' helicase, an exonuclease activity and loads RecA onto ssDNA, RecD has a fast 5'-3' helicase activity, while RecC stimulates the ATPase and processivity of the RecB helicase and contributes to recognition of the Chi site.</text>
</comment>
<dbReference type="PANTHER" id="PTHR11070:SF23">
    <property type="entry name" value="RECBCD ENZYME SUBUNIT RECB"/>
    <property type="match status" value="1"/>
</dbReference>
<keyword evidence="2 8" id="KW-0378">Hydrolase</keyword>
<dbReference type="GO" id="GO:0003677">
    <property type="term" value="F:DNA binding"/>
    <property type="evidence" value="ECO:0007669"/>
    <property type="project" value="UniProtKB-UniRule"/>
</dbReference>
<comment type="subunit">
    <text evidence="8">Heterotrimer of RecB, RecC and RecD. All subunits contribute to DNA-binding. Interacts with RecA.</text>
</comment>
<comment type="caution">
    <text evidence="8">Lacks conserved residue(s) required for the propagation of feature annotation.</text>
</comment>
<feature type="domain" description="UvrD-like helicase C-terminal" evidence="11">
    <location>
        <begin position="484"/>
        <end position="749"/>
    </location>
</feature>
<keyword evidence="8" id="KW-0540">Nuclease</keyword>
<evidence type="ECO:0000256" key="7">
    <source>
        <dbReference type="ARBA" id="ARBA00048988"/>
    </source>
</evidence>
<dbReference type="Pfam" id="PF00580">
    <property type="entry name" value="UvrD-helicase"/>
    <property type="match status" value="1"/>
</dbReference>